<proteinExistence type="predicted"/>
<feature type="region of interest" description="Disordered" evidence="7">
    <location>
        <begin position="1650"/>
        <end position="1671"/>
    </location>
</feature>
<dbReference type="PROSITE" id="PS50802">
    <property type="entry name" value="OTU"/>
    <property type="match status" value="1"/>
</dbReference>
<feature type="transmembrane region" description="Helical" evidence="8">
    <location>
        <begin position="1457"/>
        <end position="1479"/>
    </location>
</feature>
<feature type="compositionally biased region" description="Low complexity" evidence="7">
    <location>
        <begin position="2710"/>
        <end position="2730"/>
    </location>
</feature>
<evidence type="ECO:0000259" key="9">
    <source>
        <dbReference type="PROSITE" id="PS50525"/>
    </source>
</evidence>
<feature type="domain" description="RdRp catalytic" evidence="9">
    <location>
        <begin position="2322"/>
        <end position="2533"/>
    </location>
</feature>
<keyword evidence="8" id="KW-0812">Transmembrane</keyword>
<evidence type="ECO:0000313" key="11">
    <source>
        <dbReference type="EMBL" id="UYL95367.1"/>
    </source>
</evidence>
<evidence type="ECO:0000256" key="4">
    <source>
        <dbReference type="ARBA" id="ARBA00030285"/>
    </source>
</evidence>
<dbReference type="PROSITE" id="PS50525">
    <property type="entry name" value="RDRP_SSRNA_NEG_SEG"/>
    <property type="match status" value="1"/>
</dbReference>
<dbReference type="EMBL" id="ON746420">
    <property type="protein sequence ID" value="UYL95367.1"/>
    <property type="molecule type" value="Viral_cRNA"/>
</dbReference>
<feature type="domain" description="OTU" evidence="10">
    <location>
        <begin position="31"/>
        <end position="158"/>
    </location>
</feature>
<dbReference type="InterPro" id="IPR007322">
    <property type="entry name" value="RNA_pol_bunyavir"/>
</dbReference>
<sequence length="3924" mass="442561">MEYYKELTTRSTKIGRYAESFQGVRNLPGAFNVVDVPGDGGCFFYCLSLHYFGHASKALEIKAMIAKLAKENWDALEEPKAMYASVHAYLAELATPGYWGGSVECEIINVGTGAPVVVWETEDWISAVRARIWPRISEGESEINLAMNVNHFRYLEPKEGHQPKYDGQQSILMDEGPFADPELEEEDQTTPEDLFLPAYEKERLELLSRPQQLPGKEPRPPTRAMTKKLKELIESERTLPIRVGRLLSKLFPCNVKVCALEEGTYLLVPEHSSAKGSMTLRDFGWLWSRPKLPKGLRNRDLFVAISDELMAYSDSQFILSNFMGKTLLASHCGILPDELIRNIATCVSVVVLSTFLYKSPVAVKRRFMHDNLKYNNLPYQKAERFVSKMRPYYIYNSTTEACQKLCSLLFGAQYSKLSLSLSRLPAAAYLTLSCIDISTLTIEGFETLIAELAGLQESKDDIPTGEVSEILLVCERVEQIHALKTESASRDRFREWAESNRLDTPKKVWTSHNYVNKLQEFVLNQFFAARSIVKFISKRGKAHSGGSITSLLAYISNLVITKDKFRLTHEDVGTLEAVERRLSAILSREGKLPIPTICKSVETQMTALCEALPQACAQECSMLFTRVRNADSYPSAWNSALRLKGVAYEGLFAKRYHIRYIPEDQKPTLSMAIQTFYPSKFETFLERTQLHPEIREFKPDFLLGRTTFFPKDTVAAPVSTLQQMECGNSDPDAAEAYRRPARLFPLPEVPIDVPLSFERIQTDLKNRAAEQNGGFIESASTTKEDPEEPELMVIEVGFQTDAEGKVVTDLQKWKTAVKLLESLGIRSSVIACSDSSTNRLEDWFISQEQVKLIKSAVSNLFSKLQANSPQDVTDIMVGAISTQKIRAVLRAGITVKTPVTVKDIYSCWRSNKTLMLQRPTGATLPKPIETLMETALVRGSIVDHTTAEEIIAAVADRHDQIADWVERTKACCYETADISTSQELMLGWLVDDLSSCRCKDCLAQIKSTLKSVKSLSEQITYCAQQMQLESHPTCCHPSGVVIKSVDILSRRTPMLTEVQHFETEISDLQGKTTSLDRLVRLTLPGKTEKERRIKRSVESLIRISMKESGIPCIKLPTGQIVVNNELFRSKARKSQQTTEQTKERLERISSILSPNKLRGYSDHVSKVLGDCLSNIGGQKGSLCEIPSQWVKRVLQDLDADVDEPGLLTKLEETQRLRREFQINNDKLVPYSNEQLKEYLSQKATLLIGFDKVTPFRLDCILHKETYLEVFRRLNTTPYYSCIETIGSILKLLLRFEWYQHIVLYSKICETFLQCCTEFNRSGVKIRRVRHSNLNLAIALPSNKKENMRCVLYSGQDTLASSGKFIMSRRTAVLGAALPYIYAICLVQCLQHSRCVDAVDHQDEAIAEEIASRTAVLLESATGMLTMANEGNFEGAFHLMKELMSKTGNYLNRSSRDIFVSTVAGVALTFGVLLGPTIVLNSQPFNKQLQNMRFSMLMGLARIASPRELGKKLSSSSRRIESYVARLYLQVVSYCSGRNPSTNISEWKRSDLCPEVGIPSLTIYGSRVTGDRQLIFDIYLVHIYNKEMDNFDEGCIKVLQETLEKHASWELDVLSSVKSYSEGDEATKLKEFRSLRLLLGLPNIKLKADKDYDSESTEAQHPDSSSTRSGSVYSISKTRSYNSETRFKSMYGRLKSNVKPYELEEGFEVLRDPQADFMQVITDSSCSLKYKPKVDSILKDIKQIIKENPSHTYGSFDLVQCMAEFGRKKFPPEAINKAKRDPRNWQSVSGFTETTSSVSEPRSLISIKEALKVLMSNEVKKNIKMLRNRQKKLDGGAQPKPEQLNSLVDMLSTVETLTEKQKIDIKRGLTAPSKLLFYPWKEIVQKSVRDVLITNDANYIYCWLKSLASMIKRALKTVMPGLRYSKEQKPKNPKLDLLYTKEEIEELTKLMDTFKKLVNPQPSDELNIPNKQCLQKMWVLMMQQVNSCKDIVATSLASVLHCMSDFASMMKEFRELQANKVDYEGLSFIREEIHIKQLEQSFIKEHDSSIMHFVNLVFFTSLCCPWSIHYKSFELLLSKYSEPFDHTIAEDEVITILRDLGPCDLIFDHWQDLLGEAELVRPDRESFKDLYKYCCSMFSSNSEPLSAVISIKEEPVSGSVEESALTSVRAVLAKYGLDRSDLDFKWTLNLIANSNFEVAKRMTGRTTGERLPRSVRSKVIYEMIKLVGGTGMAILQQHAFSYILNSGHRFFAVLAPKAQLGGHRDLLVQEIMTKLVHAASETFSRSLLATTRDDGLTNMELKETILQNAFEQLQLSEANHGRESAEGTIVGFTKTFCISGDRTKWGPIHCTSFFSGMMQQLLQDSPDWNNFFRLVMLKNLYRQVEVPSGATRKILNSFKLRHESKVDLDTLSEDELRHELSESLDIWEGNPMMQFLVQVYLSKGKMALECYNHMGQGIHHATSSVMTSCMAEVAEVVIRAYFRRHMPELVVNVQHAGSSDDYAKTVTVSGLLPRELFKLYERSFWSHVCRLQNAMVGVARACQMKDSAKTLIGDVMCEFYSEFMLFHRVTPAVIKFILTGLINSSVTSPQSMVQACQVSSQQALYNSVPLLTNIMFTVFRQQMFYNHTELFQRKYGPLVHGLPSSFGRLYIPIYSGLTSSTIAIEDAEALSSDLESLVMLANQLRATQDPDYSHLGLPDPDRSGSSSDAMTQVSSTSLGGTGSVSSGSTSSFKFSEKSQLSATEREYLRVCTLQSLSDVEDVIINAVQSMYENHEDFIGFPCLDKLKNSPLCMDCIALKELHERPIAMFKAVRSIIAAIVVGYYRSFSSEGTEKTLKANLNRDENKIIEDPMIQLVPEKLRRELHRLGLSKLELAELASSSSQLLPLCEQVARRVITMNCQTEDYEAEVDRLKQTLSSRNIIHGLAGGIKELSLPLYTIFLKSYFFIDNVFINHADRWNSRHSRNYRDSSGRQLDGRVVTKYMIWLDAILSCTLSRNSRPALTPTSLFNTSIKCVELFSYENKAKELSLVVEDIKVVKEELRSLSMQFSDTNRLKLKVVESSRPKCEREANKVIIWKTGLFSAGEHVKIRNNPALVIGCMLSKDVVIEIKPARMDLSSLIIDTLKMQQFYTSISAVCDQVNKESKRIEDRGELPNPEDVLKLSNTLTMLSRLAQKSNSKVVSFHMIKPIHSRTEATVVELISYGTKEGKNLVLEEKGIEPGTTSLKYWRVLHCMGGIGNLPVTDKEKTNILLGFMHWVPRMTALDESCPMYKNEVTVLEDFKDRSIVNSLASELPSIKNEADRKQIEDLVDYIRDPLILVAKKPFFGRTAQFEPRSRGDSYRDGNFSFSSSSGEAVGCFINSVLHIYLSSDSDALLTEVEYYVLVWQNRIRTDVVTREQHDAFLEMLPMYGHLPKRLTEGAIRGVQVNIENPRMLKLGMPRTSSKVVRVKRNILTVRKSEEKENVSEPRLVWGKASLSIVYDELVSEASYHESILNLRRKLGEAISKDKRYKLPTSIYSDMKLILGKVRFLSDAATTSLALLHIYLVHSAQAARLELSTKSNMLEMLLFKQSSEELRTVSAVRLGVPQPSSCLLDQAESLLEIASRLESVLNQDKTSQSALTEVQHFLDETGNGAVEVGLKSHGITEGVVWHCTVDSTGLRRISGSTLRSLVSNLGSEVLPLQFAPVITDGDLWSRLQHAGKQAKIDLVASRLPDRVIDCYFLAFLFCSCKQAQTRTHTVYPAELLLSAASTNTFKIDDETTALIAGDGEGGIWLHLGLQFSSSETGVTAKLASRALRWHNTLFQPVRSAKDVRNEASAQMVKQEGQDTLRLSYGPRKALETDSFTIFKGISGMDFQAYQSLRQLGNLASLLMGKLCEQSDMEDTLLPSAEYSSAITLDDIFESSGEGSAEAPREEYTGDYEFNF</sequence>
<evidence type="ECO:0000256" key="5">
    <source>
        <dbReference type="ARBA" id="ARBA00030436"/>
    </source>
</evidence>
<evidence type="ECO:0000256" key="8">
    <source>
        <dbReference type="SAM" id="Phobius"/>
    </source>
</evidence>
<dbReference type="EC" id="2.7.7.48" evidence="1"/>
<dbReference type="GO" id="GO:0003968">
    <property type="term" value="F:RNA-directed RNA polymerase activity"/>
    <property type="evidence" value="ECO:0007669"/>
    <property type="project" value="UniProtKB-EC"/>
</dbReference>
<dbReference type="GO" id="GO:0039694">
    <property type="term" value="P:viral RNA genome replication"/>
    <property type="evidence" value="ECO:0007669"/>
    <property type="project" value="InterPro"/>
</dbReference>
<evidence type="ECO:0000256" key="2">
    <source>
        <dbReference type="ARBA" id="ARBA00018602"/>
    </source>
</evidence>
<protein>
    <recommendedName>
        <fullName evidence="2">RNA-directed RNA polymerase L</fullName>
        <ecNumber evidence="1">2.7.7.48</ecNumber>
    </recommendedName>
    <alternativeName>
        <fullName evidence="4">Large structural protein</fullName>
    </alternativeName>
    <alternativeName>
        <fullName evidence="6">Replicase</fullName>
    </alternativeName>
    <alternativeName>
        <fullName evidence="5">Transcriptase</fullName>
    </alternativeName>
</protein>
<keyword evidence="8" id="KW-1133">Transmembrane helix</keyword>
<keyword evidence="3" id="KW-0808">Transferase</keyword>
<feature type="region of interest" description="Disordered" evidence="7">
    <location>
        <begin position="2689"/>
        <end position="2730"/>
    </location>
</feature>
<keyword evidence="8" id="KW-0472">Membrane</keyword>
<evidence type="ECO:0000256" key="3">
    <source>
        <dbReference type="ARBA" id="ARBA00022679"/>
    </source>
</evidence>
<feature type="region of interest" description="Disordered" evidence="7">
    <location>
        <begin position="3904"/>
        <end position="3924"/>
    </location>
</feature>
<feature type="compositionally biased region" description="Polar residues" evidence="7">
    <location>
        <begin position="1661"/>
        <end position="1671"/>
    </location>
</feature>
<feature type="compositionally biased region" description="Basic and acidic residues" evidence="7">
    <location>
        <begin position="1650"/>
        <end position="1660"/>
    </location>
</feature>
<name>A0A9E7V1W5_9VIRU</name>
<dbReference type="GO" id="GO:0006351">
    <property type="term" value="P:DNA-templated transcription"/>
    <property type="evidence" value="ECO:0007669"/>
    <property type="project" value="InterPro"/>
</dbReference>
<accession>A0A9E7V1W5</accession>
<reference evidence="11" key="1">
    <citation type="submission" date="2022-05" db="EMBL/GenBank/DDBJ databases">
        <authorList>
            <person name="Cao W."/>
            <person name="Jia N."/>
            <person name="Lam T.T.-Y."/>
            <person name="Ni X."/>
            <person name="Liu J."/>
        </authorList>
    </citation>
    <scope>NUCLEOTIDE SEQUENCE</scope>
    <source>
        <strain evidence="11">TIGMIC 1</strain>
    </source>
</reference>
<evidence type="ECO:0000256" key="1">
    <source>
        <dbReference type="ARBA" id="ARBA00012494"/>
    </source>
</evidence>
<dbReference type="Gene3D" id="3.90.70.80">
    <property type="match status" value="1"/>
</dbReference>
<evidence type="ECO:0000259" key="10">
    <source>
        <dbReference type="PROSITE" id="PS50802"/>
    </source>
</evidence>
<dbReference type="InterPro" id="IPR003323">
    <property type="entry name" value="OTU_dom"/>
</dbReference>
<organism evidence="11">
    <name type="scientific">Linzhi Nairo tick virus 1</name>
    <dbReference type="NCBI Taxonomy" id="2972223"/>
    <lineage>
        <taxon>Viruses</taxon>
        <taxon>Riboviria</taxon>
        <taxon>Orthornavirae</taxon>
        <taxon>Negarnaviricota</taxon>
        <taxon>Polyploviricotina</taxon>
        <taxon>Bunyaviricetes</taxon>
        <taxon>Hareavirales</taxon>
        <taxon>Nairoviridae</taxon>
    </lineage>
</organism>
<dbReference type="InterPro" id="IPR007099">
    <property type="entry name" value="RNA-dir_pol_NSvirus"/>
</dbReference>
<evidence type="ECO:0000256" key="7">
    <source>
        <dbReference type="SAM" id="MobiDB-lite"/>
    </source>
</evidence>
<dbReference type="Pfam" id="PF04196">
    <property type="entry name" value="Bunya_RdRp"/>
    <property type="match status" value="1"/>
</dbReference>
<evidence type="ECO:0000256" key="6">
    <source>
        <dbReference type="ARBA" id="ARBA00031012"/>
    </source>
</evidence>